<evidence type="ECO:0000313" key="1">
    <source>
        <dbReference type="EMBL" id="KSV59324.1"/>
    </source>
</evidence>
<dbReference type="Pfam" id="PF06686">
    <property type="entry name" value="SpoIIIAC"/>
    <property type="match status" value="2"/>
</dbReference>
<dbReference type="OrthoDB" id="1682150at2"/>
<comment type="caution">
    <text evidence="1">The sequence shown here is derived from an EMBL/GenBank/DDBJ whole genome shotgun (WGS) entry which is preliminary data.</text>
</comment>
<accession>A0A0V8QFS6</accession>
<sequence>MIKVALLGIAAVFLALPFRSSKPEFGTGISLAACVLILLLGVNKLENIVAGIGKIQSYLAFSESYIQLLLKIVGITYVAELASELCRDAGYGTVANQVEMTGKLTILTMSMPVLLTLLETIHEFLA</sequence>
<reference evidence="1 2" key="1">
    <citation type="submission" date="2015-11" db="EMBL/GenBank/DDBJ databases">
        <title>Butyribacter intestini gen. nov., sp. nov., a butyric acid-producing bacterium of the family Lachnospiraceae isolated from the human faeces.</title>
        <authorList>
            <person name="Zou Y."/>
            <person name="Xue W."/>
            <person name="Luo G."/>
            <person name="Lv M."/>
        </authorList>
    </citation>
    <scope>NUCLEOTIDE SEQUENCE [LARGE SCALE GENOMIC DNA]</scope>
    <source>
        <strain evidence="1 2">ACET-33324</strain>
    </source>
</reference>
<dbReference type="EMBL" id="LNAM01000148">
    <property type="protein sequence ID" value="KSV59324.1"/>
    <property type="molecule type" value="Genomic_DNA"/>
</dbReference>
<proteinExistence type="predicted"/>
<organism evidence="1 2">
    <name type="scientific">Acetivibrio ethanolgignens</name>
    <dbReference type="NCBI Taxonomy" id="290052"/>
    <lineage>
        <taxon>Bacteria</taxon>
        <taxon>Bacillati</taxon>
        <taxon>Bacillota</taxon>
        <taxon>Clostridia</taxon>
        <taxon>Eubacteriales</taxon>
        <taxon>Oscillospiraceae</taxon>
        <taxon>Acetivibrio</taxon>
    </lineage>
</organism>
<dbReference type="STRING" id="290052.ASU35_09625"/>
<dbReference type="RefSeq" id="WP_058352477.1">
    <property type="nucleotide sequence ID" value="NZ_CABMMD010000148.1"/>
</dbReference>
<name>A0A0V8QFS6_9FIRM</name>
<evidence type="ECO:0000313" key="2">
    <source>
        <dbReference type="Proteomes" id="UP000054874"/>
    </source>
</evidence>
<dbReference type="Proteomes" id="UP000054874">
    <property type="component" value="Unassembled WGS sequence"/>
</dbReference>
<gene>
    <name evidence="1" type="ORF">ASU35_09625</name>
</gene>
<dbReference type="InterPro" id="IPR025664">
    <property type="entry name" value="Spore_III_AC/AD"/>
</dbReference>
<protein>
    <submittedName>
        <fullName evidence="1">Stage III sporulation protein AD</fullName>
    </submittedName>
</protein>
<dbReference type="AlphaFoldDB" id="A0A0V8QFS6"/>
<keyword evidence="2" id="KW-1185">Reference proteome</keyword>